<feature type="region of interest" description="Disordered" evidence="1">
    <location>
        <begin position="1"/>
        <end position="23"/>
    </location>
</feature>
<dbReference type="GeneID" id="92378717"/>
<dbReference type="InterPro" id="IPR038752">
    <property type="entry name" value="IQCH"/>
</dbReference>
<feature type="domain" description="IQCH-like ATP-grasp" evidence="3">
    <location>
        <begin position="485"/>
        <end position="733"/>
    </location>
</feature>
<dbReference type="Gene3D" id="1.20.5.190">
    <property type="match status" value="1"/>
</dbReference>
<gene>
    <name evidence="4" type="ORF">TEOVI_000477700</name>
</gene>
<dbReference type="PANTHER" id="PTHR14465:SF0">
    <property type="entry name" value="IQ DOMAIN-CONTAINING PROTEIN H"/>
    <property type="match status" value="1"/>
</dbReference>
<evidence type="ECO:0000256" key="2">
    <source>
        <dbReference type="SAM" id="Phobius"/>
    </source>
</evidence>
<evidence type="ECO:0000256" key="1">
    <source>
        <dbReference type="SAM" id="MobiDB-lite"/>
    </source>
</evidence>
<protein>
    <recommendedName>
        <fullName evidence="3">IQCH-like ATP-grasp domain-containing protein</fullName>
    </recommendedName>
</protein>
<dbReference type="InterPro" id="IPR056855">
    <property type="entry name" value="ATP-grasp_IQCH"/>
</dbReference>
<feature type="transmembrane region" description="Helical" evidence="2">
    <location>
        <begin position="787"/>
        <end position="807"/>
    </location>
</feature>
<keyword evidence="2" id="KW-0812">Transmembrane</keyword>
<dbReference type="Proteomes" id="UP000195570">
    <property type="component" value="Unassembled WGS sequence"/>
</dbReference>
<keyword evidence="2" id="KW-1133">Transmembrane helix</keyword>
<proteinExistence type="predicted"/>
<dbReference type="PROSITE" id="PS50096">
    <property type="entry name" value="IQ"/>
    <property type="match status" value="1"/>
</dbReference>
<organism evidence="4 5">
    <name type="scientific">Trypanosoma equiperdum</name>
    <dbReference type="NCBI Taxonomy" id="5694"/>
    <lineage>
        <taxon>Eukaryota</taxon>
        <taxon>Discoba</taxon>
        <taxon>Euglenozoa</taxon>
        <taxon>Kinetoplastea</taxon>
        <taxon>Metakinetoplastina</taxon>
        <taxon>Trypanosomatida</taxon>
        <taxon>Trypanosomatidae</taxon>
        <taxon>Trypanosoma</taxon>
    </lineage>
</organism>
<dbReference type="Pfam" id="PF24923">
    <property type="entry name" value="ATP-grasp_IQCH"/>
    <property type="match status" value="1"/>
</dbReference>
<evidence type="ECO:0000259" key="3">
    <source>
        <dbReference type="Pfam" id="PF24923"/>
    </source>
</evidence>
<dbReference type="AlphaFoldDB" id="A0A1G4I4X5"/>
<reference evidence="4" key="1">
    <citation type="submission" date="2016-09" db="EMBL/GenBank/DDBJ databases">
        <authorList>
            <person name="Hebert L."/>
            <person name="Moumen B."/>
        </authorList>
    </citation>
    <scope>NUCLEOTIDE SEQUENCE [LARGE SCALE GENOMIC DNA]</scope>
    <source>
        <strain evidence="4">OVI</strain>
    </source>
</reference>
<keyword evidence="5" id="KW-1185">Reference proteome</keyword>
<sequence length="859" mass="96355">MPPPALPTIRHPSGLQKPPLPAIRKPTMDDGVARMLETGNLSADVDLEEFFNKEGVFKAVKAPVHPVKERQLPRVMTKTSSYARYNGVLLDIEDIRKIPPKLNLQDLREWENGVDDDDDASDVTSSLYGTVLKNAGEIMTHLQAPQRNDTRTYVELLDEYSMHEFIIRKGMTLRNTPEFASFKRRYNSCWGNIEHIVVKLENFLKMYNVELAFVDGRKVAELAAFQVDDILKREDLLQCFANHEEVEEMTANVSQLYAAADSGRKLAVEKIQATWRMYQQRIAYRHLLDGKKAATTVQRAWTLYRLHCTTRKTIKALRETRLLRWKHTMEEFIRKWPKIRDGPRRIIHVPSLSYPRFHAKHVPFYLLLQMGQIIRVSDLKDPNVEIILIVPMRPEPEILEYYYSMLASAGVPDVKSRLTLLVPEEAKRLPGVLSLTRLMLLSSRLMKCLASASKGRDTYIVPGVVGAEELSLATELNVPMLSADPNIAQAFGTKSGGRRLMDLAAVPAPPGAHGLNDRNDLLSALALLMVNYREVSRWLVKLDTESGSRGHAYFDVNRIHVMAGVDESKKTYENVLAELKQHAGKRARLLNPLSYSDWEAYLNMFDVVGGCVEAVPNRIKTSLTANLFVEPSGVVAVNSVVEPMLAPAFTVIGCQYPFSKVVPYAAVRDAALALAKAAYHKGIMGYMSVDFVVTDVSENSLPRLYAVDVDLCLTNNAAAHSFACLVAGCEWNAEEGTCLFRGTANSLSYAYSGLIYSPLLASVRHKSFFTLCHRKGLTFDSQLQSGIVYHLLSIITCGCVGVLSLGTQRNVVARKMKEFQSLLNLELPKQGEHTGESNIMYFYSATHQLVRSVQVSEMK</sequence>
<name>A0A1G4I4X5_TRYEQ</name>
<keyword evidence="2" id="KW-0472">Membrane</keyword>
<dbReference type="EMBL" id="CZPT02000637">
    <property type="protein sequence ID" value="SCU66870.1"/>
    <property type="molecule type" value="Genomic_DNA"/>
</dbReference>
<comment type="caution">
    <text evidence="4">The sequence shown here is derived from an EMBL/GenBank/DDBJ whole genome shotgun (WGS) entry which is preliminary data.</text>
</comment>
<evidence type="ECO:0000313" key="4">
    <source>
        <dbReference type="EMBL" id="SCU66870.1"/>
    </source>
</evidence>
<dbReference type="VEuPathDB" id="TriTrypDB:TEOVI_000477700"/>
<dbReference type="RefSeq" id="XP_067078255.1">
    <property type="nucleotide sequence ID" value="XM_067222154.1"/>
</dbReference>
<dbReference type="PANTHER" id="PTHR14465">
    <property type="entry name" value="IQ DOMAIN-CONTAINING PROTEIN H"/>
    <property type="match status" value="1"/>
</dbReference>
<accession>A0A1G4I4X5</accession>
<evidence type="ECO:0000313" key="5">
    <source>
        <dbReference type="Proteomes" id="UP000195570"/>
    </source>
</evidence>